<reference evidence="1" key="1">
    <citation type="journal article" date="2014" name="Front. Microbiol.">
        <title>High frequency of phylogenetically diverse reductive dehalogenase-homologous genes in deep subseafloor sedimentary metagenomes.</title>
        <authorList>
            <person name="Kawai M."/>
            <person name="Futagami T."/>
            <person name="Toyoda A."/>
            <person name="Takaki Y."/>
            <person name="Nishi S."/>
            <person name="Hori S."/>
            <person name="Arai W."/>
            <person name="Tsubouchi T."/>
            <person name="Morono Y."/>
            <person name="Uchiyama I."/>
            <person name="Ito T."/>
            <person name="Fujiyama A."/>
            <person name="Inagaki F."/>
            <person name="Takami H."/>
        </authorList>
    </citation>
    <scope>NUCLEOTIDE SEQUENCE</scope>
    <source>
        <strain evidence="1">Expedition CK06-06</strain>
    </source>
</reference>
<dbReference type="EMBL" id="BARW01040358">
    <property type="protein sequence ID" value="GAJ17451.1"/>
    <property type="molecule type" value="Genomic_DNA"/>
</dbReference>
<sequence>MTGSGTIGDPYVIWDVNDLQDMNLDLAAYYELGQDIDASATVGWNAGQGFIPVG</sequence>
<protein>
    <submittedName>
        <fullName evidence="1">Uncharacterized protein</fullName>
    </submittedName>
</protein>
<proteinExistence type="predicted"/>
<organism evidence="1">
    <name type="scientific">marine sediment metagenome</name>
    <dbReference type="NCBI Taxonomy" id="412755"/>
    <lineage>
        <taxon>unclassified sequences</taxon>
        <taxon>metagenomes</taxon>
        <taxon>ecological metagenomes</taxon>
    </lineage>
</organism>
<evidence type="ECO:0000313" key="1">
    <source>
        <dbReference type="EMBL" id="GAJ17451.1"/>
    </source>
</evidence>
<feature type="non-terminal residue" evidence="1">
    <location>
        <position position="54"/>
    </location>
</feature>
<name>X1VMU7_9ZZZZ</name>
<accession>X1VMU7</accession>
<gene>
    <name evidence="1" type="ORF">S12H4_61021</name>
</gene>
<comment type="caution">
    <text evidence="1">The sequence shown here is derived from an EMBL/GenBank/DDBJ whole genome shotgun (WGS) entry which is preliminary data.</text>
</comment>
<dbReference type="AlphaFoldDB" id="X1VMU7"/>